<dbReference type="OrthoDB" id="24041at2"/>
<proteinExistence type="predicted"/>
<evidence type="ECO:0000313" key="7">
    <source>
        <dbReference type="Proteomes" id="UP000014977"/>
    </source>
</evidence>
<dbReference type="GO" id="GO:0005524">
    <property type="term" value="F:ATP binding"/>
    <property type="evidence" value="ECO:0007669"/>
    <property type="project" value="UniProtKB-UniRule"/>
</dbReference>
<keyword evidence="7" id="KW-1185">Reference proteome</keyword>
<keyword evidence="3 4" id="KW-0067">ATP-binding</keyword>
<dbReference type="InterPro" id="IPR052032">
    <property type="entry name" value="ATP-dep_AA_Ligase"/>
</dbReference>
<accession>S7TQ99</accession>
<dbReference type="PANTHER" id="PTHR43585:SF2">
    <property type="entry name" value="ATP-GRASP ENZYME FSQD"/>
    <property type="match status" value="1"/>
</dbReference>
<dbReference type="PANTHER" id="PTHR43585">
    <property type="entry name" value="FUMIPYRROLE BIOSYNTHESIS PROTEIN C"/>
    <property type="match status" value="1"/>
</dbReference>
<keyword evidence="2 4" id="KW-0547">Nucleotide-binding</keyword>
<dbReference type="GO" id="GO:0046872">
    <property type="term" value="F:metal ion binding"/>
    <property type="evidence" value="ECO:0007669"/>
    <property type="project" value="InterPro"/>
</dbReference>
<protein>
    <recommendedName>
        <fullName evidence="5">ATP-grasp domain-containing protein</fullName>
    </recommendedName>
</protein>
<comment type="caution">
    <text evidence="6">The sequence shown here is derived from an EMBL/GenBank/DDBJ whole genome shotgun (WGS) entry which is preliminary data.</text>
</comment>
<organism evidence="6 7">
    <name type="scientific">Desulfococcus multivorans DSM 2059</name>
    <dbReference type="NCBI Taxonomy" id="1121405"/>
    <lineage>
        <taxon>Bacteria</taxon>
        <taxon>Pseudomonadati</taxon>
        <taxon>Thermodesulfobacteriota</taxon>
        <taxon>Desulfobacteria</taxon>
        <taxon>Desulfobacterales</taxon>
        <taxon>Desulfococcaceae</taxon>
        <taxon>Desulfococcus</taxon>
    </lineage>
</organism>
<dbReference type="PROSITE" id="PS50975">
    <property type="entry name" value="ATP_GRASP"/>
    <property type="match status" value="1"/>
</dbReference>
<dbReference type="eggNOG" id="COG0189">
    <property type="taxonomic scope" value="Bacteria"/>
</dbReference>
<dbReference type="Proteomes" id="UP000014977">
    <property type="component" value="Unassembled WGS sequence"/>
</dbReference>
<dbReference type="Pfam" id="PF13535">
    <property type="entry name" value="ATP-grasp_4"/>
    <property type="match status" value="1"/>
</dbReference>
<dbReference type="InterPro" id="IPR011761">
    <property type="entry name" value="ATP-grasp"/>
</dbReference>
<evidence type="ECO:0000259" key="5">
    <source>
        <dbReference type="PROSITE" id="PS50975"/>
    </source>
</evidence>
<keyword evidence="1" id="KW-0436">Ligase</keyword>
<evidence type="ECO:0000256" key="3">
    <source>
        <dbReference type="ARBA" id="ARBA00022840"/>
    </source>
</evidence>
<evidence type="ECO:0000256" key="4">
    <source>
        <dbReference type="PROSITE-ProRule" id="PRU00409"/>
    </source>
</evidence>
<evidence type="ECO:0000256" key="1">
    <source>
        <dbReference type="ARBA" id="ARBA00022598"/>
    </source>
</evidence>
<name>S7TQ99_DESML</name>
<evidence type="ECO:0000256" key="2">
    <source>
        <dbReference type="ARBA" id="ARBA00022741"/>
    </source>
</evidence>
<dbReference type="EMBL" id="ATHJ01000094">
    <property type="protein sequence ID" value="EPR38820.1"/>
    <property type="molecule type" value="Genomic_DNA"/>
</dbReference>
<dbReference type="STRING" id="897.B2D07_04645"/>
<dbReference type="AlphaFoldDB" id="S7TQ99"/>
<sequence length="424" mass="47449">MSADPRVLVVGTTTDYIDWIRRTSPGRAFFLTDPGVRHQATEPSPPSDEEILCDLTNTPQVLNALERHLEDRRLQLSGIACFDCESMILAAVVASIHNLPYPSVEAVRRCRDKAATKAAWKVRGIPCPQARRISSIEAAEAFSQETKGTIVLKPATGSGSELVFACRGPEESRTAFTEIERGLRRRQHSRMYRVDPAEGPVIIAEEFIEGEEFSCDFIIENRQIRIIRLTRKIRSPKGPFGTIRGYVLIDDLPGDIPATNLRRRLREGAEALGIYKGVCMVDLIVRNGDIRLLELSPRPGGDCLPFLIRESMGIDMLKLSLDVAENRQIALKSHNPLKSYVGLRLFADRPGVVEEIDWRRLAADPRVSQVTIIRKPSDTIRMPPEDYDSWLLGHVIFTPSENGTELTRQCDDLAGRIALRMAPC</sequence>
<dbReference type="SUPFAM" id="SSF56059">
    <property type="entry name" value="Glutathione synthetase ATP-binding domain-like"/>
    <property type="match status" value="1"/>
</dbReference>
<dbReference type="RefSeq" id="WP_020876892.1">
    <property type="nucleotide sequence ID" value="NZ_ATHJ01000094.1"/>
</dbReference>
<gene>
    <name evidence="6" type="ORF">dsmv_0230</name>
</gene>
<dbReference type="Gene3D" id="3.30.470.20">
    <property type="entry name" value="ATP-grasp fold, B domain"/>
    <property type="match status" value="1"/>
</dbReference>
<reference evidence="6 7" key="1">
    <citation type="journal article" date="2013" name="Genome Announc.">
        <title>Draft genome sequences for three mercury-methylating, sulfate-reducing bacteria.</title>
        <authorList>
            <person name="Brown S.D."/>
            <person name="Hurt R.A.Jr."/>
            <person name="Gilmour C.C."/>
            <person name="Elias D.A."/>
        </authorList>
    </citation>
    <scope>NUCLEOTIDE SEQUENCE [LARGE SCALE GENOMIC DNA]</scope>
    <source>
        <strain evidence="6 7">DSM 2059</strain>
    </source>
</reference>
<feature type="domain" description="ATP-grasp" evidence="5">
    <location>
        <begin position="117"/>
        <end position="325"/>
    </location>
</feature>
<dbReference type="GO" id="GO:0016874">
    <property type="term" value="F:ligase activity"/>
    <property type="evidence" value="ECO:0007669"/>
    <property type="project" value="UniProtKB-KW"/>
</dbReference>
<evidence type="ECO:0000313" key="6">
    <source>
        <dbReference type="EMBL" id="EPR38820.1"/>
    </source>
</evidence>